<dbReference type="PROSITE" id="PS50110">
    <property type="entry name" value="RESPONSE_REGULATORY"/>
    <property type="match status" value="1"/>
</dbReference>
<dbReference type="InterPro" id="IPR011006">
    <property type="entry name" value="CheY-like_superfamily"/>
</dbReference>
<accession>A0ABU9VU29</accession>
<keyword evidence="8" id="KW-0804">Transcription</keyword>
<evidence type="ECO:0000256" key="11">
    <source>
        <dbReference type="PROSITE-ProRule" id="PRU00339"/>
    </source>
</evidence>
<dbReference type="RefSeq" id="WP_343186002.1">
    <property type="nucleotide sequence ID" value="NZ_JBCITM010000008.1"/>
</dbReference>
<evidence type="ECO:0000256" key="3">
    <source>
        <dbReference type="ARBA" id="ARBA00022737"/>
    </source>
</evidence>
<comment type="caution">
    <text evidence="13">The sequence shown here is derived from an EMBL/GenBank/DDBJ whole genome shotgun (WGS) entry which is preliminary data.</text>
</comment>
<dbReference type="InterPro" id="IPR001789">
    <property type="entry name" value="Sig_transdc_resp-reg_receiver"/>
</dbReference>
<sequence length="229" mass="26133">MNQHILVVDDEKNIRMTLTQCLNEEEYTVDLAVNGEDALIQLSQADYDLVLLDIKMPGVDGMEVLKQIRTQGLQVNVIMMTAYGTVERAVEAMKLGAVDFISKPFTPAEIRKLVRSVLSRHVLKETALIQFEDYLEFAKKCLLEQDYAKAEEILKKSIPLNVEAPEPHNLLGVLAEYHRDLQRAQKHYRAALALDPTYRPADQNLERTVQWKYTQAGMNLGDEDDSDER</sequence>
<evidence type="ECO:0000259" key="12">
    <source>
        <dbReference type="PROSITE" id="PS50110"/>
    </source>
</evidence>
<dbReference type="SMART" id="SM00448">
    <property type="entry name" value="REC"/>
    <property type="match status" value="1"/>
</dbReference>
<evidence type="ECO:0000313" key="13">
    <source>
        <dbReference type="EMBL" id="MEN1760681.1"/>
    </source>
</evidence>
<comment type="function">
    <text evidence="9">May play the central regulatory role in sporulation. It may be an element of the effector pathway responsible for the activation of sporulation genes in response to nutritional stress. Spo0A may act in concert with spo0H (a sigma factor) to control the expression of some genes that are critical to the sporulation process.</text>
</comment>
<evidence type="ECO:0000256" key="2">
    <source>
        <dbReference type="ARBA" id="ARBA00022553"/>
    </source>
</evidence>
<dbReference type="Pfam" id="PF07719">
    <property type="entry name" value="TPR_2"/>
    <property type="match status" value="1"/>
</dbReference>
<organism evidence="13 14">
    <name type="scientific">Anoxynatronum sibiricum</name>
    <dbReference type="NCBI Taxonomy" id="210623"/>
    <lineage>
        <taxon>Bacteria</taxon>
        <taxon>Bacillati</taxon>
        <taxon>Bacillota</taxon>
        <taxon>Clostridia</taxon>
        <taxon>Eubacteriales</taxon>
        <taxon>Clostridiaceae</taxon>
        <taxon>Anoxynatronum</taxon>
    </lineage>
</organism>
<dbReference type="Gene3D" id="3.40.50.2300">
    <property type="match status" value="1"/>
</dbReference>
<dbReference type="InterPro" id="IPR013105">
    <property type="entry name" value="TPR_2"/>
</dbReference>
<evidence type="ECO:0000256" key="4">
    <source>
        <dbReference type="ARBA" id="ARBA00022803"/>
    </source>
</evidence>
<keyword evidence="14" id="KW-1185">Reference proteome</keyword>
<dbReference type="InterPro" id="IPR011990">
    <property type="entry name" value="TPR-like_helical_dom_sf"/>
</dbReference>
<dbReference type="PANTHER" id="PTHR48111:SF1">
    <property type="entry name" value="TWO-COMPONENT RESPONSE REGULATOR ORR33"/>
    <property type="match status" value="1"/>
</dbReference>
<protein>
    <recommendedName>
        <fullName evidence="1">Stage 0 sporulation protein A homolog</fullName>
    </recommendedName>
</protein>
<dbReference type="InterPro" id="IPR039420">
    <property type="entry name" value="WalR-like"/>
</dbReference>
<evidence type="ECO:0000256" key="9">
    <source>
        <dbReference type="ARBA" id="ARBA00024867"/>
    </source>
</evidence>
<keyword evidence="3" id="KW-0677">Repeat</keyword>
<evidence type="ECO:0000256" key="5">
    <source>
        <dbReference type="ARBA" id="ARBA00023012"/>
    </source>
</evidence>
<evidence type="ECO:0000256" key="7">
    <source>
        <dbReference type="ARBA" id="ARBA00023125"/>
    </source>
</evidence>
<dbReference type="Pfam" id="PF00072">
    <property type="entry name" value="Response_reg"/>
    <property type="match status" value="1"/>
</dbReference>
<dbReference type="SMART" id="SM00028">
    <property type="entry name" value="TPR"/>
    <property type="match status" value="2"/>
</dbReference>
<proteinExistence type="predicted"/>
<keyword evidence="5" id="KW-0902">Two-component regulatory system</keyword>
<feature type="modified residue" description="4-aspartylphosphate" evidence="10">
    <location>
        <position position="53"/>
    </location>
</feature>
<evidence type="ECO:0000256" key="1">
    <source>
        <dbReference type="ARBA" id="ARBA00018672"/>
    </source>
</evidence>
<dbReference type="SUPFAM" id="SSF48452">
    <property type="entry name" value="TPR-like"/>
    <property type="match status" value="1"/>
</dbReference>
<dbReference type="Proteomes" id="UP001407405">
    <property type="component" value="Unassembled WGS sequence"/>
</dbReference>
<keyword evidence="6" id="KW-0805">Transcription regulation</keyword>
<keyword evidence="2 10" id="KW-0597">Phosphoprotein</keyword>
<dbReference type="InterPro" id="IPR019734">
    <property type="entry name" value="TPR_rpt"/>
</dbReference>
<dbReference type="SUPFAM" id="SSF52172">
    <property type="entry name" value="CheY-like"/>
    <property type="match status" value="1"/>
</dbReference>
<dbReference type="PANTHER" id="PTHR48111">
    <property type="entry name" value="REGULATOR OF RPOS"/>
    <property type="match status" value="1"/>
</dbReference>
<feature type="repeat" description="TPR" evidence="11">
    <location>
        <begin position="165"/>
        <end position="198"/>
    </location>
</feature>
<keyword evidence="4 11" id="KW-0802">TPR repeat</keyword>
<dbReference type="PROSITE" id="PS50005">
    <property type="entry name" value="TPR"/>
    <property type="match status" value="1"/>
</dbReference>
<evidence type="ECO:0000256" key="8">
    <source>
        <dbReference type="ARBA" id="ARBA00023163"/>
    </source>
</evidence>
<evidence type="ECO:0000313" key="14">
    <source>
        <dbReference type="Proteomes" id="UP001407405"/>
    </source>
</evidence>
<name>A0ABU9VU29_9CLOT</name>
<evidence type="ECO:0000256" key="10">
    <source>
        <dbReference type="PROSITE-ProRule" id="PRU00169"/>
    </source>
</evidence>
<evidence type="ECO:0000256" key="6">
    <source>
        <dbReference type="ARBA" id="ARBA00023015"/>
    </source>
</evidence>
<gene>
    <name evidence="13" type="ORF">AAIG11_09365</name>
</gene>
<dbReference type="Gene3D" id="1.25.40.10">
    <property type="entry name" value="Tetratricopeptide repeat domain"/>
    <property type="match status" value="1"/>
</dbReference>
<feature type="domain" description="Response regulatory" evidence="12">
    <location>
        <begin position="4"/>
        <end position="118"/>
    </location>
</feature>
<keyword evidence="7" id="KW-0238">DNA-binding</keyword>
<dbReference type="EMBL" id="JBCITM010000008">
    <property type="protein sequence ID" value="MEN1760681.1"/>
    <property type="molecule type" value="Genomic_DNA"/>
</dbReference>
<reference evidence="13 14" key="1">
    <citation type="submission" date="2024-04" db="EMBL/GenBank/DDBJ databases">
        <title>Genome sequencing and metabolic network reconstruction of aminoacids and betaine degradation by Anoxynatronum sibiricum.</title>
        <authorList>
            <person name="Detkova E.N."/>
            <person name="Boltjanskaja Y.V."/>
            <person name="Mardanov A.V."/>
            <person name="Kevbrin V."/>
        </authorList>
    </citation>
    <scope>NUCLEOTIDE SEQUENCE [LARGE SCALE GENOMIC DNA]</scope>
    <source>
        <strain evidence="13 14">Z-7981</strain>
    </source>
</reference>